<reference evidence="2 3" key="1">
    <citation type="submission" date="2023-07" db="EMBL/GenBank/DDBJ databases">
        <title>Sorghum-associated microbial communities from plants grown in Nebraska, USA.</title>
        <authorList>
            <person name="Schachtman D."/>
        </authorList>
    </citation>
    <scope>NUCLEOTIDE SEQUENCE [LARGE SCALE GENOMIC DNA]</scope>
    <source>
        <strain evidence="2 3">CC222</strain>
    </source>
</reference>
<evidence type="ECO:0000313" key="3">
    <source>
        <dbReference type="Proteomes" id="UP001226577"/>
    </source>
</evidence>
<evidence type="ECO:0000313" key="2">
    <source>
        <dbReference type="EMBL" id="MDP9888608.1"/>
    </source>
</evidence>
<name>A0ABT9RVC2_9MICC</name>
<organism evidence="2 3">
    <name type="scientific">Pseudarthrobacter enclensis</name>
    <dbReference type="NCBI Taxonomy" id="993070"/>
    <lineage>
        <taxon>Bacteria</taxon>
        <taxon>Bacillati</taxon>
        <taxon>Actinomycetota</taxon>
        <taxon>Actinomycetes</taxon>
        <taxon>Micrococcales</taxon>
        <taxon>Micrococcaceae</taxon>
        <taxon>Pseudarthrobacter</taxon>
    </lineage>
</organism>
<keyword evidence="1" id="KW-1133">Transmembrane helix</keyword>
<evidence type="ECO:0000256" key="1">
    <source>
        <dbReference type="SAM" id="Phobius"/>
    </source>
</evidence>
<keyword evidence="3" id="KW-1185">Reference proteome</keyword>
<dbReference type="Proteomes" id="UP001226577">
    <property type="component" value="Unassembled WGS sequence"/>
</dbReference>
<accession>A0ABT9RVC2</accession>
<feature type="transmembrane region" description="Helical" evidence="1">
    <location>
        <begin position="38"/>
        <end position="62"/>
    </location>
</feature>
<feature type="transmembrane region" description="Helical" evidence="1">
    <location>
        <begin position="6"/>
        <end position="26"/>
    </location>
</feature>
<sequence>MLSLGQIVLGALMSAVAGGALVALTVRGRRYATWGAGAVAAFVGPFAWNLILAAAGGAGFFVDAPIPFFPVSWQDTGSGVFTLAAAGLMLGLGPMAREPGRRVAVAAAAAAAAALLVDIFLY</sequence>
<dbReference type="EMBL" id="JAUSRE010000010">
    <property type="protein sequence ID" value="MDP9888608.1"/>
    <property type="molecule type" value="Genomic_DNA"/>
</dbReference>
<gene>
    <name evidence="2" type="ORF">J2X98_002201</name>
</gene>
<dbReference type="RefSeq" id="WP_307307825.1">
    <property type="nucleotide sequence ID" value="NZ_JAUSRE010000010.1"/>
</dbReference>
<protein>
    <submittedName>
        <fullName evidence="2">Uncharacterized protein</fullName>
    </submittedName>
</protein>
<keyword evidence="1" id="KW-0472">Membrane</keyword>
<proteinExistence type="predicted"/>
<comment type="caution">
    <text evidence="2">The sequence shown here is derived from an EMBL/GenBank/DDBJ whole genome shotgun (WGS) entry which is preliminary data.</text>
</comment>
<feature type="transmembrane region" description="Helical" evidence="1">
    <location>
        <begin position="103"/>
        <end position="121"/>
    </location>
</feature>
<feature type="transmembrane region" description="Helical" evidence="1">
    <location>
        <begin position="77"/>
        <end position="96"/>
    </location>
</feature>
<keyword evidence="1" id="KW-0812">Transmembrane</keyword>